<organism evidence="1 2">
    <name type="scientific">Marasmius crinis-equi</name>
    <dbReference type="NCBI Taxonomy" id="585013"/>
    <lineage>
        <taxon>Eukaryota</taxon>
        <taxon>Fungi</taxon>
        <taxon>Dikarya</taxon>
        <taxon>Basidiomycota</taxon>
        <taxon>Agaricomycotina</taxon>
        <taxon>Agaricomycetes</taxon>
        <taxon>Agaricomycetidae</taxon>
        <taxon>Agaricales</taxon>
        <taxon>Marasmiineae</taxon>
        <taxon>Marasmiaceae</taxon>
        <taxon>Marasmius</taxon>
    </lineage>
</organism>
<protein>
    <submittedName>
        <fullName evidence="1">Uncharacterized protein</fullName>
    </submittedName>
</protein>
<accession>A0ABR3EKK6</accession>
<proteinExistence type="predicted"/>
<gene>
    <name evidence="1" type="ORF">V5O48_018688</name>
</gene>
<keyword evidence="2" id="KW-1185">Reference proteome</keyword>
<evidence type="ECO:0000313" key="2">
    <source>
        <dbReference type="Proteomes" id="UP001465976"/>
    </source>
</evidence>
<name>A0ABR3EKK6_9AGAR</name>
<sequence>MSQAKEADAESETLELSEFHEVKRGDIRIIKEIARHTAKSRRKERRFNPYWRPDRQNKEETGDCDHVIYAAELNVVGPLVQGSRFTVKTYHGSYALEANGSFRLQSLKNSISDSIGCGSEELVPAAHILDTTRRLGGGFLKELYIAELLWHLGGYELNEVWIDPSRGVLCRGLVGPECKIFTGWTRIFKDIPSDVDFLKEDVFIRFAASVKSRNIDELLVGRLAYRGRSEGSTHRVNQPTVITPSNTPIAFGPLRWRTYDLHDESTELENGTTRWGSEKCRGAEADL</sequence>
<comment type="caution">
    <text evidence="1">The sequence shown here is derived from an EMBL/GenBank/DDBJ whole genome shotgun (WGS) entry which is preliminary data.</text>
</comment>
<evidence type="ECO:0000313" key="1">
    <source>
        <dbReference type="EMBL" id="KAL0563380.1"/>
    </source>
</evidence>
<reference evidence="1 2" key="1">
    <citation type="submission" date="2024-02" db="EMBL/GenBank/DDBJ databases">
        <title>A draft genome for the cacao thread blight pathogen Marasmius crinis-equi.</title>
        <authorList>
            <person name="Cohen S.P."/>
            <person name="Baruah I.K."/>
            <person name="Amoako-Attah I."/>
            <person name="Bukari Y."/>
            <person name="Meinhardt L.W."/>
            <person name="Bailey B.A."/>
        </authorList>
    </citation>
    <scope>NUCLEOTIDE SEQUENCE [LARGE SCALE GENOMIC DNA]</scope>
    <source>
        <strain evidence="1 2">GH-76</strain>
    </source>
</reference>
<dbReference type="EMBL" id="JBAHYK010003589">
    <property type="protein sequence ID" value="KAL0563380.1"/>
    <property type="molecule type" value="Genomic_DNA"/>
</dbReference>
<dbReference type="Proteomes" id="UP001465976">
    <property type="component" value="Unassembled WGS sequence"/>
</dbReference>